<keyword evidence="6" id="KW-1185">Reference proteome</keyword>
<feature type="compositionally biased region" description="Low complexity" evidence="4">
    <location>
        <begin position="330"/>
        <end position="342"/>
    </location>
</feature>
<feature type="compositionally biased region" description="Basic and acidic residues" evidence="4">
    <location>
        <begin position="10"/>
        <end position="25"/>
    </location>
</feature>
<evidence type="ECO:0000313" key="5">
    <source>
        <dbReference type="EMBL" id="KAK0405980.1"/>
    </source>
</evidence>
<keyword evidence="1" id="KW-0446">Lipid-binding</keyword>
<evidence type="ECO:0000256" key="4">
    <source>
        <dbReference type="SAM" id="MobiDB-lite"/>
    </source>
</evidence>
<dbReference type="Proteomes" id="UP001175271">
    <property type="component" value="Unassembled WGS sequence"/>
</dbReference>
<dbReference type="EMBL" id="JAUCMV010000004">
    <property type="protein sequence ID" value="KAK0405980.1"/>
    <property type="molecule type" value="Genomic_DNA"/>
</dbReference>
<dbReference type="GO" id="GO:0097038">
    <property type="term" value="C:perinuclear endoplasmic reticulum"/>
    <property type="evidence" value="ECO:0007669"/>
    <property type="project" value="TreeGrafter"/>
</dbReference>
<feature type="compositionally biased region" description="Pro residues" evidence="4">
    <location>
        <begin position="461"/>
        <end position="470"/>
    </location>
</feature>
<evidence type="ECO:0000256" key="3">
    <source>
        <dbReference type="RuleBase" id="RU003845"/>
    </source>
</evidence>
<keyword evidence="3" id="KW-0445">Lipid transport</keyword>
<dbReference type="GO" id="GO:0005886">
    <property type="term" value="C:plasma membrane"/>
    <property type="evidence" value="ECO:0007669"/>
    <property type="project" value="TreeGrafter"/>
</dbReference>
<proteinExistence type="inferred from homology"/>
<protein>
    <recommendedName>
        <fullName evidence="3">Oxysterol-binding protein</fullName>
    </recommendedName>
</protein>
<evidence type="ECO:0000313" key="6">
    <source>
        <dbReference type="Proteomes" id="UP001175271"/>
    </source>
</evidence>
<feature type="region of interest" description="Disordered" evidence="4">
    <location>
        <begin position="325"/>
        <end position="438"/>
    </location>
</feature>
<dbReference type="InterPro" id="IPR000648">
    <property type="entry name" value="Oxysterol-bd"/>
</dbReference>
<name>A0AA39LQT2_9BILA</name>
<accession>A0AA39LQT2</accession>
<dbReference type="InterPro" id="IPR018494">
    <property type="entry name" value="Oxysterol-bd_CS"/>
</dbReference>
<dbReference type="GO" id="GO:0005829">
    <property type="term" value="C:cytosol"/>
    <property type="evidence" value="ECO:0007669"/>
    <property type="project" value="TreeGrafter"/>
</dbReference>
<organism evidence="5 6">
    <name type="scientific">Steinernema hermaphroditum</name>
    <dbReference type="NCBI Taxonomy" id="289476"/>
    <lineage>
        <taxon>Eukaryota</taxon>
        <taxon>Metazoa</taxon>
        <taxon>Ecdysozoa</taxon>
        <taxon>Nematoda</taxon>
        <taxon>Chromadorea</taxon>
        <taxon>Rhabditida</taxon>
        <taxon>Tylenchina</taxon>
        <taxon>Panagrolaimomorpha</taxon>
        <taxon>Strongyloidoidea</taxon>
        <taxon>Steinernematidae</taxon>
        <taxon>Steinernema</taxon>
    </lineage>
</organism>
<feature type="compositionally biased region" description="Basic residues" evidence="4">
    <location>
        <begin position="371"/>
        <end position="383"/>
    </location>
</feature>
<dbReference type="PANTHER" id="PTHR10972:SF203">
    <property type="entry name" value="OXYSTEROL-BINDING PROTEIN HOMOLOG 3"/>
    <property type="match status" value="1"/>
</dbReference>
<reference evidence="5" key="1">
    <citation type="submission" date="2023-06" db="EMBL/GenBank/DDBJ databases">
        <title>Genomic analysis of the entomopathogenic nematode Steinernema hermaphroditum.</title>
        <authorList>
            <person name="Schwarz E.M."/>
            <person name="Heppert J.K."/>
            <person name="Baniya A."/>
            <person name="Schwartz H.T."/>
            <person name="Tan C.-H."/>
            <person name="Antoshechkin I."/>
            <person name="Sternberg P.W."/>
            <person name="Goodrich-Blair H."/>
            <person name="Dillman A.R."/>
        </authorList>
    </citation>
    <scope>NUCLEOTIDE SEQUENCE</scope>
    <source>
        <strain evidence="5">PS9179</strain>
        <tissue evidence="5">Whole animal</tissue>
    </source>
</reference>
<feature type="compositionally biased region" description="Acidic residues" evidence="4">
    <location>
        <begin position="343"/>
        <end position="353"/>
    </location>
</feature>
<evidence type="ECO:0000256" key="1">
    <source>
        <dbReference type="ARBA" id="ARBA00023121"/>
    </source>
</evidence>
<dbReference type="AlphaFoldDB" id="A0AA39LQT2"/>
<comment type="caution">
    <text evidence="5">The sequence shown here is derived from an EMBL/GenBank/DDBJ whole genome shotgun (WGS) entry which is preliminary data.</text>
</comment>
<dbReference type="SUPFAM" id="SSF144000">
    <property type="entry name" value="Oxysterol-binding protein-like"/>
    <property type="match status" value="1"/>
</dbReference>
<feature type="compositionally biased region" description="Pro residues" evidence="4">
    <location>
        <begin position="421"/>
        <end position="433"/>
    </location>
</feature>
<dbReference type="PROSITE" id="PS01013">
    <property type="entry name" value="OSBP"/>
    <property type="match status" value="1"/>
</dbReference>
<dbReference type="Gene3D" id="2.40.160.120">
    <property type="match status" value="1"/>
</dbReference>
<feature type="region of interest" description="Disordered" evidence="4">
    <location>
        <begin position="1"/>
        <end position="28"/>
    </location>
</feature>
<dbReference type="InterPro" id="IPR037239">
    <property type="entry name" value="OSBP_sf"/>
</dbReference>
<dbReference type="Pfam" id="PF01237">
    <property type="entry name" value="Oxysterol_BP"/>
    <property type="match status" value="1"/>
</dbReference>
<keyword evidence="3" id="KW-0813">Transport</keyword>
<dbReference type="GO" id="GO:0006869">
    <property type="term" value="P:lipid transport"/>
    <property type="evidence" value="ECO:0007669"/>
    <property type="project" value="UniProtKB-KW"/>
</dbReference>
<gene>
    <name evidence="5" type="ORF">QR680_018296</name>
</gene>
<dbReference type="GO" id="GO:0032934">
    <property type="term" value="F:sterol binding"/>
    <property type="evidence" value="ECO:0007669"/>
    <property type="project" value="TreeGrafter"/>
</dbReference>
<sequence>MASIDACSAEQRRKGKTNEAKRKSESAFSKFSKRLKKRTEFVPFPELSDKELSILEAPPKLEGTIFLKGCKKRRLNRTKRFHAKLSLGVLKLYKGRNTKSADALNHEFKIDLSQISVSHCDAESRFLLMFKQESHQLFPVEKDKYSLWKDAVQKHRLYRQKQLKQGTVNSEASVRLKAPLVVSKTEKMAEKTVIIQEKTEDKAAPEAKANEPIAKTLEEIRATRASVNDALEKVGKLHSEIKVMYANAQNILCEIKTRSKELQNQPPVTNAAAVEHHVAVAPVVSSYAINDTASAVPSDVTSIADNAVSSCVQSNTGISTTNASATAVCEGSDGMSESGSSSESDEEEDDEDVQTVGDPSISTRSLEATRNRKNGKSSKRKRTQNAEAAPSQPQQQIEPPKYNLIRSANVGTETSAAPVPQQIPKPSPAPTPEPIKTQPLPAPVVPQKPVPEPTKAVPEAVVPPPPPKTSVPPTVSACTVPKAKPSPYQPRSRVHRMTLPSEQLPGEGISLGMLTSLAFGGGLPISTYEPLGMLQLLCESNRFASTFLSKAAVTTDSMERMCLVVAFAISGYSNTIGRNRKPFNPLLGETFEYIADEGWRFHAEQVSHHPPISACYADGPGWEVWENFAGQPKKRWKNVDVIPEVPLRLRLNGKEDYTWKKVKTTVVNAIAKPEERILQHEGIMNVRCSNGVNARIEFKGEKNSVSGTVSGPNGEVRISGTWDRAIYKHGEDGRERIFEAAPPLPNTSRYYGFNRFSMTLNETIPEDMSTLPPTDTRLRPDQRFLENGEAQRALSAKQVLEQNQRNRANRSHRRLWFVRRTDSFTDVDMWVSQKNYWEAKEEGFRDVTGSIARIFSLKEK</sequence>
<feature type="region of interest" description="Disordered" evidence="4">
    <location>
        <begin position="450"/>
        <end position="493"/>
    </location>
</feature>
<evidence type="ECO:0000256" key="2">
    <source>
        <dbReference type="RuleBase" id="RU003844"/>
    </source>
</evidence>
<comment type="similarity">
    <text evidence="2">Belongs to the OSBP family.</text>
</comment>
<dbReference type="PANTHER" id="PTHR10972">
    <property type="entry name" value="OXYSTEROL-BINDING PROTEIN-RELATED"/>
    <property type="match status" value="1"/>
</dbReference>